<dbReference type="PANTHER" id="PTHR35891">
    <property type="entry name" value="THIOL:DISULFIDE INTERCHANGE PROTEIN DSBA"/>
    <property type="match status" value="1"/>
</dbReference>
<name>A0ABY1ZPQ5_9GAMM</name>
<dbReference type="PIRSF" id="PIRSF001488">
    <property type="entry name" value="Tdi_protein"/>
    <property type="match status" value="1"/>
</dbReference>
<dbReference type="EMBL" id="SJDL01000003">
    <property type="protein sequence ID" value="TBW58832.1"/>
    <property type="molecule type" value="Genomic_DNA"/>
</dbReference>
<dbReference type="PROSITE" id="PS00194">
    <property type="entry name" value="THIOREDOXIN_1"/>
    <property type="match status" value="1"/>
</dbReference>
<dbReference type="Gene3D" id="3.40.30.10">
    <property type="entry name" value="Glutaredoxin"/>
    <property type="match status" value="1"/>
</dbReference>
<keyword evidence="11" id="KW-1185">Reference proteome</keyword>
<accession>A0ABY1ZPQ5</accession>
<keyword evidence="5 7" id="KW-1015">Disulfide bond</keyword>
<dbReference type="Pfam" id="PF01323">
    <property type="entry name" value="DSBA"/>
    <property type="match status" value="1"/>
</dbReference>
<evidence type="ECO:0000256" key="6">
    <source>
        <dbReference type="ARBA" id="ARBA00023284"/>
    </source>
</evidence>
<dbReference type="CDD" id="cd03019">
    <property type="entry name" value="DsbA_DsbA"/>
    <property type="match status" value="1"/>
</dbReference>
<dbReference type="RefSeq" id="WP_131478848.1">
    <property type="nucleotide sequence ID" value="NZ_SJDL01000003.1"/>
</dbReference>
<protein>
    <recommendedName>
        <fullName evidence="7">Thiol:disulfide interchange protein</fullName>
    </recommendedName>
</protein>
<feature type="chain" id="PRO_5045660356" description="Thiol:disulfide interchange protein" evidence="8">
    <location>
        <begin position="24"/>
        <end position="210"/>
    </location>
</feature>
<feature type="signal peptide" evidence="8">
    <location>
        <begin position="1"/>
        <end position="23"/>
    </location>
</feature>
<evidence type="ECO:0000256" key="4">
    <source>
        <dbReference type="ARBA" id="ARBA00022764"/>
    </source>
</evidence>
<evidence type="ECO:0000313" key="10">
    <source>
        <dbReference type="EMBL" id="TBW58832.1"/>
    </source>
</evidence>
<evidence type="ECO:0000259" key="9">
    <source>
        <dbReference type="PROSITE" id="PS51352"/>
    </source>
</evidence>
<feature type="domain" description="Thioredoxin" evidence="9">
    <location>
        <begin position="13"/>
        <end position="204"/>
    </location>
</feature>
<evidence type="ECO:0000256" key="1">
    <source>
        <dbReference type="ARBA" id="ARBA00004418"/>
    </source>
</evidence>
<gene>
    <name evidence="10" type="ORF">EZI54_02885</name>
</gene>
<dbReference type="InterPro" id="IPR017937">
    <property type="entry name" value="Thioredoxin_CS"/>
</dbReference>
<evidence type="ECO:0000313" key="11">
    <source>
        <dbReference type="Proteomes" id="UP000313645"/>
    </source>
</evidence>
<dbReference type="InterPro" id="IPR001853">
    <property type="entry name" value="DSBA-like_thioredoxin_dom"/>
</dbReference>
<evidence type="ECO:0000256" key="5">
    <source>
        <dbReference type="ARBA" id="ARBA00023157"/>
    </source>
</evidence>
<dbReference type="SUPFAM" id="SSF52833">
    <property type="entry name" value="Thioredoxin-like"/>
    <property type="match status" value="1"/>
</dbReference>
<evidence type="ECO:0000256" key="3">
    <source>
        <dbReference type="ARBA" id="ARBA00022729"/>
    </source>
</evidence>
<comment type="similarity">
    <text evidence="2">Belongs to the thioredoxin family. DsbA subfamily.</text>
</comment>
<dbReference type="InterPro" id="IPR036249">
    <property type="entry name" value="Thioredoxin-like_sf"/>
</dbReference>
<organism evidence="10 11">
    <name type="scientific">Marinobacter halodurans</name>
    <dbReference type="NCBI Taxonomy" id="2528979"/>
    <lineage>
        <taxon>Bacteria</taxon>
        <taxon>Pseudomonadati</taxon>
        <taxon>Pseudomonadota</taxon>
        <taxon>Gammaproteobacteria</taxon>
        <taxon>Pseudomonadales</taxon>
        <taxon>Marinobacteraceae</taxon>
        <taxon>Marinobacter</taxon>
    </lineage>
</organism>
<reference evidence="10 11" key="1">
    <citation type="submission" date="2019-02" db="EMBL/GenBank/DDBJ databases">
        <title>Marinobacter halodurans sp. nov., a marine bacterium isolated from sea tidal flat.</title>
        <authorList>
            <person name="Yoo Y."/>
            <person name="Lee D.W."/>
            <person name="Kim B.S."/>
            <person name="Kim J.-J."/>
        </authorList>
    </citation>
    <scope>NUCLEOTIDE SEQUENCE [LARGE SCALE GENOMIC DNA]</scope>
    <source>
        <strain evidence="10 11">YJ-S3-2</strain>
    </source>
</reference>
<dbReference type="PROSITE" id="PS51352">
    <property type="entry name" value="THIOREDOXIN_2"/>
    <property type="match status" value="1"/>
</dbReference>
<comment type="subcellular location">
    <subcellularLocation>
        <location evidence="1 7">Periplasm</location>
    </subcellularLocation>
</comment>
<evidence type="ECO:0000256" key="2">
    <source>
        <dbReference type="ARBA" id="ARBA00005791"/>
    </source>
</evidence>
<dbReference type="InterPro" id="IPR013766">
    <property type="entry name" value="Thioredoxin_domain"/>
</dbReference>
<keyword evidence="3 8" id="KW-0732">Signal</keyword>
<keyword evidence="6" id="KW-0676">Redox-active center</keyword>
<dbReference type="Proteomes" id="UP000313645">
    <property type="component" value="Unassembled WGS sequence"/>
</dbReference>
<evidence type="ECO:0000256" key="8">
    <source>
        <dbReference type="SAM" id="SignalP"/>
    </source>
</evidence>
<sequence>MSTFWKGWLCALLLLPLAATAQAAQWQEGQDYERLSSPLPTQNPDHIEVTEVFWYGCPHCYAFKPLIEDWASKKADDVDFVLVPAALGQLWDVHARAFFTTKAMGVFDKTHDLLFDALARDHKRLTSGEKIADFLADHGVDRDDFMKTFNSFGVNAKMQQAEAYVRGARITGVPTIIVNGKYKVSASMAGNHENMIKVIDYLVDKERNAQ</sequence>
<dbReference type="InterPro" id="IPR023205">
    <property type="entry name" value="DsbA/DsbL"/>
</dbReference>
<proteinExistence type="inferred from homology"/>
<dbReference type="InterPro" id="IPR050824">
    <property type="entry name" value="Thiol_disulfide_DsbA"/>
</dbReference>
<comment type="caution">
    <text evidence="10">The sequence shown here is derived from an EMBL/GenBank/DDBJ whole genome shotgun (WGS) entry which is preliminary data.</text>
</comment>
<dbReference type="PANTHER" id="PTHR35891:SF2">
    <property type="entry name" value="THIOL:DISULFIDE INTERCHANGE PROTEIN DSBA"/>
    <property type="match status" value="1"/>
</dbReference>
<keyword evidence="4 7" id="KW-0574">Periplasm</keyword>
<evidence type="ECO:0000256" key="7">
    <source>
        <dbReference type="PIRNR" id="PIRNR001488"/>
    </source>
</evidence>